<reference evidence="2 3" key="1">
    <citation type="submission" date="2007-04" db="EMBL/GenBank/DDBJ databases">
        <authorList>
            <person name="Fulton L."/>
            <person name="Clifton S."/>
            <person name="Fulton B."/>
            <person name="Xu J."/>
            <person name="Minx P."/>
            <person name="Pepin K.H."/>
            <person name="Johnson M."/>
            <person name="Thiruvilangam P."/>
            <person name="Bhonagiri V."/>
            <person name="Nash W.E."/>
            <person name="Mardis E.R."/>
            <person name="Wilson R.K."/>
        </authorList>
    </citation>
    <scope>NUCLEOTIDE SEQUENCE [LARGE SCALE GENOMIC DNA]</scope>
    <source>
        <strain evidence="2 3">L2-32</strain>
    </source>
</reference>
<evidence type="ECO:0000256" key="1">
    <source>
        <dbReference type="SAM" id="MobiDB-lite"/>
    </source>
</evidence>
<feature type="region of interest" description="Disordered" evidence="1">
    <location>
        <begin position="1"/>
        <end position="20"/>
    </location>
</feature>
<dbReference type="Proteomes" id="UP000003773">
    <property type="component" value="Unassembled WGS sequence"/>
</dbReference>
<proteinExistence type="predicted"/>
<evidence type="ECO:0000313" key="3">
    <source>
        <dbReference type="Proteomes" id="UP000003773"/>
    </source>
</evidence>
<reference evidence="2 3" key="2">
    <citation type="submission" date="2007-05" db="EMBL/GenBank/DDBJ databases">
        <title>Draft genome sequence of Bifidobacterium adolescentis (L2-32).</title>
        <authorList>
            <person name="Sudarsanam P."/>
            <person name="Ley R."/>
            <person name="Guruge J."/>
            <person name="Turnbaugh P.J."/>
            <person name="Mahowald M."/>
            <person name="Liep D."/>
            <person name="Gordon J."/>
        </authorList>
    </citation>
    <scope>NUCLEOTIDE SEQUENCE [LARGE SCALE GENOMIC DNA]</scope>
    <source>
        <strain evidence="2 3">L2-32</strain>
    </source>
</reference>
<comment type="caution">
    <text evidence="2">The sequence shown here is derived from an EMBL/GenBank/DDBJ whole genome shotgun (WGS) entry which is preliminary data.</text>
</comment>
<dbReference type="EMBL" id="AAXD02000074">
    <property type="protein sequence ID" value="EDN82207.1"/>
    <property type="molecule type" value="Genomic_DNA"/>
</dbReference>
<sequence>MIFQSTLSVRRATGVPSGDGERDVISIHALRKESDRPVAGSVPMSLRFQSTLSVRRATCDYINANTTQLFQSTLSVRRATTMVSVEPSPVQFQSTLSVRRATQMDGAIVRLVVISIHALRKESDNHGDTGLHRFHISIHALRKESDTRIHR</sequence>
<evidence type="ECO:0000313" key="2">
    <source>
        <dbReference type="EMBL" id="EDN82207.1"/>
    </source>
</evidence>
<dbReference type="HOGENOM" id="CLU_1727780_0_0_11"/>
<organism evidence="2 3">
    <name type="scientific">Bifidobacterium adolescentis L2-32</name>
    <dbReference type="NCBI Taxonomy" id="411481"/>
    <lineage>
        <taxon>Bacteria</taxon>
        <taxon>Bacillati</taxon>
        <taxon>Actinomycetota</taxon>
        <taxon>Actinomycetes</taxon>
        <taxon>Bifidobacteriales</taxon>
        <taxon>Bifidobacteriaceae</taxon>
        <taxon>Bifidobacterium</taxon>
    </lineage>
</organism>
<accession>A7A8Z2</accession>
<gene>
    <name evidence="2" type="ORF">BIFADO_02335</name>
</gene>
<name>A7A8Z2_BIFAD</name>
<protein>
    <submittedName>
        <fullName evidence="2">Uncharacterized protein</fullName>
    </submittedName>
</protein>
<dbReference type="AlphaFoldDB" id="A7A8Z2"/>